<dbReference type="Proteomes" id="UP000076420">
    <property type="component" value="Unassembled WGS sequence"/>
</dbReference>
<feature type="transmembrane region" description="Helical" evidence="2">
    <location>
        <begin position="12"/>
        <end position="38"/>
    </location>
</feature>
<feature type="region of interest" description="Disordered" evidence="1">
    <location>
        <begin position="73"/>
        <end position="114"/>
    </location>
</feature>
<gene>
    <name evidence="3" type="primary">106066313</name>
</gene>
<sequence length="114" mass="12667">MNSETGSCGLTFSSGVGIGVAVGAVVIILVVVVAIVVCRTRITTFRNRSNNDSQTTPQQRTYDSLKQMNEYSHSYETSKSTFEVKVKSDKKREQDDNRTIQYENTSNTVYETVG</sequence>
<dbReference type="VEuPathDB" id="VectorBase:BGLAX_026890"/>
<dbReference type="EnsemblMetazoa" id="BGLB024610-RA">
    <property type="protein sequence ID" value="BGLB024610-PA"/>
    <property type="gene ID" value="BGLB024610"/>
</dbReference>
<proteinExistence type="predicted"/>
<keyword evidence="2" id="KW-0812">Transmembrane</keyword>
<reference evidence="3" key="1">
    <citation type="submission" date="2020-05" db="UniProtKB">
        <authorList>
            <consortium name="EnsemblMetazoa"/>
        </authorList>
    </citation>
    <scope>IDENTIFICATION</scope>
    <source>
        <strain evidence="3">BB02</strain>
    </source>
</reference>
<name>A0A2C9KXC8_BIOGL</name>
<protein>
    <submittedName>
        <fullName evidence="3">Uncharacterized protein</fullName>
    </submittedName>
</protein>
<accession>A0A2C9KXC8</accession>
<evidence type="ECO:0000313" key="4">
    <source>
        <dbReference type="Proteomes" id="UP000076420"/>
    </source>
</evidence>
<dbReference type="VEuPathDB" id="VectorBase:BGLB024610"/>
<evidence type="ECO:0000256" key="1">
    <source>
        <dbReference type="SAM" id="MobiDB-lite"/>
    </source>
</evidence>
<dbReference type="AlphaFoldDB" id="A0A2C9KXC8"/>
<keyword evidence="2" id="KW-0472">Membrane</keyword>
<feature type="compositionally biased region" description="Basic and acidic residues" evidence="1">
    <location>
        <begin position="82"/>
        <end position="98"/>
    </location>
</feature>
<keyword evidence="2" id="KW-1133">Transmembrane helix</keyword>
<dbReference type="KEGG" id="bgt:106066313"/>
<feature type="compositionally biased region" description="Polar residues" evidence="1">
    <location>
        <begin position="99"/>
        <end position="114"/>
    </location>
</feature>
<organism evidence="3 4">
    <name type="scientific">Biomphalaria glabrata</name>
    <name type="common">Bloodfluke planorb</name>
    <name type="synonym">Freshwater snail</name>
    <dbReference type="NCBI Taxonomy" id="6526"/>
    <lineage>
        <taxon>Eukaryota</taxon>
        <taxon>Metazoa</taxon>
        <taxon>Spiralia</taxon>
        <taxon>Lophotrochozoa</taxon>
        <taxon>Mollusca</taxon>
        <taxon>Gastropoda</taxon>
        <taxon>Heterobranchia</taxon>
        <taxon>Euthyneura</taxon>
        <taxon>Panpulmonata</taxon>
        <taxon>Hygrophila</taxon>
        <taxon>Lymnaeoidea</taxon>
        <taxon>Planorbidae</taxon>
        <taxon>Biomphalaria</taxon>
    </lineage>
</organism>
<evidence type="ECO:0000313" key="3">
    <source>
        <dbReference type="EnsemblMetazoa" id="BGLB024610-PA"/>
    </source>
</evidence>
<evidence type="ECO:0000256" key="2">
    <source>
        <dbReference type="SAM" id="Phobius"/>
    </source>
</evidence>